<keyword evidence="6 9" id="KW-1133">Transmembrane helix</keyword>
<sequence length="437" mass="49532">MPGLSFTLPHWLYWVGLIVFPIVAMVLSRRPQPQEKRYTLPLAYMITVTGGIIGLHRFYVKSLLGFVFIPVFLFVLYANGQTQDARTVLSNYANQLRVAERVLEREEDRVEEARSELSELQAAVTEAEEGSFAKKSAERRLKRAEETIEKGAARLEEARSDLEEFTPLRDEAADARAFWDNAAGYAFYLILALLLIDFILLPGLVRRANESLPAHEEISEAEKALAAAEAEEGPKHDSEYAQNWIDRLSLFCGEFVAYWAVIAVFVYYYEVIARYVFGSPTNWAHEAMYLMFGMQYLIAGAYAMLTESHVRVDIFYAPLSKPKKAWVDLLTSIFFFIFAGTLLVTSWIFAMDAIAVPSGNSIVSDWARGQVSLGEMIAGFGLDQWSDPNIRWGEISFNEWEVPLWPMKWVMVMGALLLILQGISKLSKDIREIARGN</sequence>
<evidence type="ECO:0000256" key="5">
    <source>
        <dbReference type="ARBA" id="ARBA00022692"/>
    </source>
</evidence>
<keyword evidence="4 9" id="KW-0997">Cell inner membrane</keyword>
<feature type="transmembrane region" description="Helical" evidence="9">
    <location>
        <begin position="58"/>
        <end position="78"/>
    </location>
</feature>
<evidence type="ECO:0000259" key="11">
    <source>
        <dbReference type="Pfam" id="PF04290"/>
    </source>
</evidence>
<evidence type="ECO:0000256" key="1">
    <source>
        <dbReference type="ARBA" id="ARBA00004429"/>
    </source>
</evidence>
<dbReference type="PANTHER" id="PTHR35011">
    <property type="entry name" value="2,3-DIKETO-L-GULONATE TRAP TRANSPORTER SMALL PERMEASE PROTEIN YIAM"/>
    <property type="match status" value="1"/>
</dbReference>
<evidence type="ECO:0000256" key="7">
    <source>
        <dbReference type="ARBA" id="ARBA00023136"/>
    </source>
</evidence>
<evidence type="ECO:0000256" key="10">
    <source>
        <dbReference type="SAM" id="Coils"/>
    </source>
</evidence>
<feature type="coiled-coil region" evidence="10">
    <location>
        <begin position="89"/>
        <end position="161"/>
    </location>
</feature>
<keyword evidence="7 9" id="KW-0472">Membrane</keyword>
<proteinExistence type="inferred from homology"/>
<name>A0ABV7TMB8_9RHOB</name>
<keyword evidence="5 9" id="KW-0812">Transmembrane</keyword>
<feature type="transmembrane region" description="Helical" evidence="9">
    <location>
        <begin position="326"/>
        <end position="350"/>
    </location>
</feature>
<dbReference type="Proteomes" id="UP001595629">
    <property type="component" value="Unassembled WGS sequence"/>
</dbReference>
<dbReference type="Pfam" id="PF04290">
    <property type="entry name" value="DctQ"/>
    <property type="match status" value="1"/>
</dbReference>
<gene>
    <name evidence="12" type="ORF">ACFORG_20685</name>
</gene>
<comment type="subcellular location">
    <subcellularLocation>
        <location evidence="1 9">Cell inner membrane</location>
        <topology evidence="1 9">Multi-pass membrane protein</topology>
    </subcellularLocation>
</comment>
<keyword evidence="3" id="KW-1003">Cell membrane</keyword>
<evidence type="ECO:0000256" key="6">
    <source>
        <dbReference type="ARBA" id="ARBA00022989"/>
    </source>
</evidence>
<evidence type="ECO:0000256" key="3">
    <source>
        <dbReference type="ARBA" id="ARBA00022475"/>
    </source>
</evidence>
<accession>A0ABV7TMB8</accession>
<evidence type="ECO:0000313" key="12">
    <source>
        <dbReference type="EMBL" id="MFC3616166.1"/>
    </source>
</evidence>
<feature type="transmembrane region" description="Helical" evidence="9">
    <location>
        <begin position="12"/>
        <end position="28"/>
    </location>
</feature>
<dbReference type="InterPro" id="IPR007387">
    <property type="entry name" value="TRAP_DctQ"/>
</dbReference>
<feature type="transmembrane region" description="Helical" evidence="9">
    <location>
        <begin position="288"/>
        <end position="305"/>
    </location>
</feature>
<keyword evidence="10" id="KW-0175">Coiled coil</keyword>
<evidence type="ECO:0000256" key="9">
    <source>
        <dbReference type="RuleBase" id="RU369079"/>
    </source>
</evidence>
<organism evidence="12 13">
    <name type="scientific">Lutimaribacter marinistellae</name>
    <dbReference type="NCBI Taxonomy" id="1820329"/>
    <lineage>
        <taxon>Bacteria</taxon>
        <taxon>Pseudomonadati</taxon>
        <taxon>Pseudomonadota</taxon>
        <taxon>Alphaproteobacteria</taxon>
        <taxon>Rhodobacterales</taxon>
        <taxon>Roseobacteraceae</taxon>
        <taxon>Lutimaribacter</taxon>
    </lineage>
</organism>
<comment type="subunit">
    <text evidence="9">The complex comprises the extracytoplasmic solute receptor protein and the two transmembrane proteins.</text>
</comment>
<evidence type="ECO:0000256" key="8">
    <source>
        <dbReference type="ARBA" id="ARBA00038436"/>
    </source>
</evidence>
<evidence type="ECO:0000256" key="2">
    <source>
        <dbReference type="ARBA" id="ARBA00022448"/>
    </source>
</evidence>
<comment type="function">
    <text evidence="9">Part of the tripartite ATP-independent periplasmic (TRAP) transport system.</text>
</comment>
<evidence type="ECO:0000256" key="4">
    <source>
        <dbReference type="ARBA" id="ARBA00022519"/>
    </source>
</evidence>
<comment type="caution">
    <text evidence="12">The sequence shown here is derived from an EMBL/GenBank/DDBJ whole genome shotgun (WGS) entry which is preliminary data.</text>
</comment>
<keyword evidence="13" id="KW-1185">Reference proteome</keyword>
<dbReference type="PANTHER" id="PTHR35011:SF4">
    <property type="entry name" value="SLL1102 PROTEIN"/>
    <property type="match status" value="1"/>
</dbReference>
<feature type="transmembrane region" description="Helical" evidence="9">
    <location>
        <begin position="185"/>
        <end position="205"/>
    </location>
</feature>
<feature type="transmembrane region" description="Helical" evidence="9">
    <location>
        <begin position="248"/>
        <end position="268"/>
    </location>
</feature>
<comment type="similarity">
    <text evidence="8 9">Belongs to the TRAP transporter small permease family.</text>
</comment>
<dbReference type="EMBL" id="JBHRXI010000044">
    <property type="protein sequence ID" value="MFC3616166.1"/>
    <property type="molecule type" value="Genomic_DNA"/>
</dbReference>
<reference evidence="13" key="1">
    <citation type="journal article" date="2019" name="Int. J. Syst. Evol. Microbiol.">
        <title>The Global Catalogue of Microorganisms (GCM) 10K type strain sequencing project: providing services to taxonomists for standard genome sequencing and annotation.</title>
        <authorList>
            <consortium name="The Broad Institute Genomics Platform"/>
            <consortium name="The Broad Institute Genome Sequencing Center for Infectious Disease"/>
            <person name="Wu L."/>
            <person name="Ma J."/>
        </authorList>
    </citation>
    <scope>NUCLEOTIDE SEQUENCE [LARGE SCALE GENOMIC DNA]</scope>
    <source>
        <strain evidence="13">KCTC 42911</strain>
    </source>
</reference>
<keyword evidence="2 9" id="KW-0813">Transport</keyword>
<dbReference type="RefSeq" id="WP_386737472.1">
    <property type="nucleotide sequence ID" value="NZ_JBHRXI010000044.1"/>
</dbReference>
<dbReference type="InterPro" id="IPR055348">
    <property type="entry name" value="DctQ"/>
</dbReference>
<protein>
    <recommendedName>
        <fullName evidence="9">TRAP transporter small permease protein</fullName>
    </recommendedName>
</protein>
<evidence type="ECO:0000313" key="13">
    <source>
        <dbReference type="Proteomes" id="UP001595629"/>
    </source>
</evidence>
<feature type="domain" description="Tripartite ATP-independent periplasmic transporters DctQ component" evidence="11">
    <location>
        <begin position="265"/>
        <end position="356"/>
    </location>
</feature>
<comment type="caution">
    <text evidence="9">Lacks conserved residue(s) required for the propagation of feature annotation.</text>
</comment>